<evidence type="ECO:0000313" key="2">
    <source>
        <dbReference type="EMBL" id="GAI21858.1"/>
    </source>
</evidence>
<dbReference type="Gene3D" id="3.30.70.920">
    <property type="match status" value="1"/>
</dbReference>
<feature type="domain" description="Transcription regulator AsnC/Lrp ligand binding" evidence="1">
    <location>
        <begin position="25"/>
        <end position="93"/>
    </location>
</feature>
<comment type="caution">
    <text evidence="2">The sequence shown here is derived from an EMBL/GenBank/DDBJ whole genome shotgun (WGS) entry which is preliminary data.</text>
</comment>
<dbReference type="Pfam" id="PF01037">
    <property type="entry name" value="AsnC_trans_reg"/>
    <property type="match status" value="1"/>
</dbReference>
<proteinExistence type="predicted"/>
<accession>X1LRY4</accession>
<organism evidence="2">
    <name type="scientific">marine sediment metagenome</name>
    <dbReference type="NCBI Taxonomy" id="412755"/>
    <lineage>
        <taxon>unclassified sequences</taxon>
        <taxon>metagenomes</taxon>
        <taxon>ecological metagenomes</taxon>
    </lineage>
</organism>
<dbReference type="InterPro" id="IPR011008">
    <property type="entry name" value="Dimeric_a/b-barrel"/>
</dbReference>
<sequence length="99" mass="11028">GGAPRGGARARARNDETPNARAFVLINVEIGLEKTMMDELKAIPEVKEVHLLHGAYDIIARAESDTVLNLKDAINRKIRNLEKIRSMLTMIVTHVIVEK</sequence>
<dbReference type="EMBL" id="BARV01018634">
    <property type="protein sequence ID" value="GAI21858.1"/>
    <property type="molecule type" value="Genomic_DNA"/>
</dbReference>
<name>X1LRY4_9ZZZZ</name>
<dbReference type="AlphaFoldDB" id="X1LRY4"/>
<dbReference type="SUPFAM" id="SSF54909">
    <property type="entry name" value="Dimeric alpha+beta barrel"/>
    <property type="match status" value="1"/>
</dbReference>
<gene>
    <name evidence="2" type="ORF">S06H3_31466</name>
</gene>
<protein>
    <recommendedName>
        <fullName evidence="1">Transcription regulator AsnC/Lrp ligand binding domain-containing protein</fullName>
    </recommendedName>
</protein>
<reference evidence="2" key="1">
    <citation type="journal article" date="2014" name="Front. Microbiol.">
        <title>High frequency of phylogenetically diverse reductive dehalogenase-homologous genes in deep subseafloor sedimentary metagenomes.</title>
        <authorList>
            <person name="Kawai M."/>
            <person name="Futagami T."/>
            <person name="Toyoda A."/>
            <person name="Takaki Y."/>
            <person name="Nishi S."/>
            <person name="Hori S."/>
            <person name="Arai W."/>
            <person name="Tsubouchi T."/>
            <person name="Morono Y."/>
            <person name="Uchiyama I."/>
            <person name="Ito T."/>
            <person name="Fujiyama A."/>
            <person name="Inagaki F."/>
            <person name="Takami H."/>
        </authorList>
    </citation>
    <scope>NUCLEOTIDE SEQUENCE</scope>
    <source>
        <strain evidence="2">Expedition CK06-06</strain>
    </source>
</reference>
<evidence type="ECO:0000259" key="1">
    <source>
        <dbReference type="Pfam" id="PF01037"/>
    </source>
</evidence>
<feature type="non-terminal residue" evidence="2">
    <location>
        <position position="1"/>
    </location>
</feature>
<dbReference type="InterPro" id="IPR019887">
    <property type="entry name" value="Tscrpt_reg_AsnC/Lrp_C"/>
</dbReference>